<evidence type="ECO:0000313" key="2">
    <source>
        <dbReference type="EMBL" id="TYB49599.1"/>
    </source>
</evidence>
<reference evidence="2 3" key="1">
    <citation type="submission" date="2019-08" db="EMBL/GenBank/DDBJ databases">
        <title>Actinomadura sp. nov. CYP1-5 isolated from mountain soil.</title>
        <authorList>
            <person name="Songsumanus A."/>
            <person name="Kuncharoen N."/>
            <person name="Kudo T."/>
            <person name="Yuki M."/>
            <person name="Igarashi Y."/>
            <person name="Tanasupawat S."/>
        </authorList>
    </citation>
    <scope>NUCLEOTIDE SEQUENCE [LARGE SCALE GENOMIC DNA]</scope>
    <source>
        <strain evidence="2 3">JCM 14158</strain>
    </source>
</reference>
<evidence type="ECO:0000256" key="1">
    <source>
        <dbReference type="SAM" id="Phobius"/>
    </source>
</evidence>
<feature type="transmembrane region" description="Helical" evidence="1">
    <location>
        <begin position="211"/>
        <end position="232"/>
    </location>
</feature>
<name>A0A5D0NZT3_9ACTN</name>
<accession>A0A5D0NZT3</accession>
<evidence type="ECO:0008006" key="4">
    <source>
        <dbReference type="Google" id="ProtNLM"/>
    </source>
</evidence>
<feature type="transmembrane region" description="Helical" evidence="1">
    <location>
        <begin position="239"/>
        <end position="256"/>
    </location>
</feature>
<feature type="transmembrane region" description="Helical" evidence="1">
    <location>
        <begin position="181"/>
        <end position="199"/>
    </location>
</feature>
<dbReference type="RefSeq" id="WP_067892450.1">
    <property type="nucleotide sequence ID" value="NZ_VSFG01000001.1"/>
</dbReference>
<sequence length="332" mass="33743">MHERRKPVIVLVVASLIGMVFAGSFLGALHRTRPHDVPVAVVAPQADVHRMGAVLDRKAEGAFDLTAYGSLDKARGALLNREVDAVFVPGDGRAAGRGARARLIVAGASGRIENGVLTEVFQGFGQATGIQVAVEDAVPLPSGDNNGISSIFFVVTTVVPAVILAVLLAFAVPTAGAGRRIALLGAGSVVLGGANVLVADATLGALAGAPWALWGVTSVLVFAVAAFTAGALHVAGPPGAGLTALLLIPVGLPASGGPMGPRFIPQWYAAFGEWLPPSAATSAVRNVVYFDGHALGRPLLVLGLWAVAGVALILVPRKTSGGPVRQAVLMDR</sequence>
<dbReference type="STRING" id="1220554.GCA_001552135_03538"/>
<dbReference type="EMBL" id="VSFG01000001">
    <property type="protein sequence ID" value="TYB49599.1"/>
    <property type="molecule type" value="Genomic_DNA"/>
</dbReference>
<feature type="transmembrane region" description="Helical" evidence="1">
    <location>
        <begin position="7"/>
        <end position="29"/>
    </location>
</feature>
<keyword evidence="3" id="KW-1185">Reference proteome</keyword>
<feature type="transmembrane region" description="Helical" evidence="1">
    <location>
        <begin position="295"/>
        <end position="315"/>
    </location>
</feature>
<protein>
    <recommendedName>
        <fullName evidence="4">ABC transporter permease</fullName>
    </recommendedName>
</protein>
<dbReference type="AlphaFoldDB" id="A0A5D0NZT3"/>
<gene>
    <name evidence="2" type="ORF">FXF69_11145</name>
</gene>
<proteinExistence type="predicted"/>
<comment type="caution">
    <text evidence="2">The sequence shown here is derived from an EMBL/GenBank/DDBJ whole genome shotgun (WGS) entry which is preliminary data.</text>
</comment>
<keyword evidence="1" id="KW-0812">Transmembrane</keyword>
<organism evidence="2 3">
    <name type="scientific">Actinomadura chibensis</name>
    <dbReference type="NCBI Taxonomy" id="392828"/>
    <lineage>
        <taxon>Bacteria</taxon>
        <taxon>Bacillati</taxon>
        <taxon>Actinomycetota</taxon>
        <taxon>Actinomycetes</taxon>
        <taxon>Streptosporangiales</taxon>
        <taxon>Thermomonosporaceae</taxon>
        <taxon>Actinomadura</taxon>
    </lineage>
</organism>
<keyword evidence="1" id="KW-1133">Transmembrane helix</keyword>
<feature type="transmembrane region" description="Helical" evidence="1">
    <location>
        <begin position="148"/>
        <end position="169"/>
    </location>
</feature>
<evidence type="ECO:0000313" key="3">
    <source>
        <dbReference type="Proteomes" id="UP000323380"/>
    </source>
</evidence>
<keyword evidence="1" id="KW-0472">Membrane</keyword>
<dbReference type="Proteomes" id="UP000323380">
    <property type="component" value="Unassembled WGS sequence"/>
</dbReference>